<feature type="transmembrane region" description="Helical" evidence="1">
    <location>
        <begin position="87"/>
        <end position="111"/>
    </location>
</feature>
<accession>A0ABP9BSW0</accession>
<evidence type="ECO:0000313" key="2">
    <source>
        <dbReference type="EMBL" id="GAA4800033.1"/>
    </source>
</evidence>
<keyword evidence="1" id="KW-1133">Transmembrane helix</keyword>
<name>A0ABP9BSW0_9SPHI</name>
<comment type="caution">
    <text evidence="2">The sequence shown here is derived from an EMBL/GenBank/DDBJ whole genome shotgun (WGS) entry which is preliminary data.</text>
</comment>
<keyword evidence="1" id="KW-0472">Membrane</keyword>
<sequence>MFFVINKIEQAVHRTDNLQNPKTPGNAMLLGIYRNKVRTALYTMYTKKTFGEYWDEVENKKIPKRLWTPEMHAFYTHKAKEAPRPPFIFKATIVGWIFLLLVISVFGLLIYEGVKPPIPKTAEHVAMEKLPVTGDIYFGHYETYKEKGNPLGVKIGYGWFKIVKIEDDTYFVAKSTEMSKSHQPKEQLNSAHFEADGIPLKLEEQTGYNLRLKSADGLTEVYITDKK</sequence>
<evidence type="ECO:0000256" key="1">
    <source>
        <dbReference type="SAM" id="Phobius"/>
    </source>
</evidence>
<dbReference type="RefSeq" id="WP_345232887.1">
    <property type="nucleotide sequence ID" value="NZ_BAABIQ010000041.1"/>
</dbReference>
<gene>
    <name evidence="2" type="ORF">GCM10023231_30990</name>
</gene>
<reference evidence="3" key="1">
    <citation type="journal article" date="2019" name="Int. J. Syst. Evol. Microbiol.">
        <title>The Global Catalogue of Microorganisms (GCM) 10K type strain sequencing project: providing services to taxonomists for standard genome sequencing and annotation.</title>
        <authorList>
            <consortium name="The Broad Institute Genomics Platform"/>
            <consortium name="The Broad Institute Genome Sequencing Center for Infectious Disease"/>
            <person name="Wu L."/>
            <person name="Ma J."/>
        </authorList>
    </citation>
    <scope>NUCLEOTIDE SEQUENCE [LARGE SCALE GENOMIC DNA]</scope>
    <source>
        <strain evidence="3">JCM 18200</strain>
    </source>
</reference>
<dbReference type="EMBL" id="BAABIQ010000041">
    <property type="protein sequence ID" value="GAA4800033.1"/>
    <property type="molecule type" value="Genomic_DNA"/>
</dbReference>
<dbReference type="Proteomes" id="UP001501411">
    <property type="component" value="Unassembled WGS sequence"/>
</dbReference>
<proteinExistence type="predicted"/>
<protein>
    <submittedName>
        <fullName evidence="2">Uncharacterized protein</fullName>
    </submittedName>
</protein>
<keyword evidence="3" id="KW-1185">Reference proteome</keyword>
<evidence type="ECO:0000313" key="3">
    <source>
        <dbReference type="Proteomes" id="UP001501411"/>
    </source>
</evidence>
<keyword evidence="1" id="KW-0812">Transmembrane</keyword>
<organism evidence="2 3">
    <name type="scientific">Olivibacter ginsenosidimutans</name>
    <dbReference type="NCBI Taxonomy" id="1176537"/>
    <lineage>
        <taxon>Bacteria</taxon>
        <taxon>Pseudomonadati</taxon>
        <taxon>Bacteroidota</taxon>
        <taxon>Sphingobacteriia</taxon>
        <taxon>Sphingobacteriales</taxon>
        <taxon>Sphingobacteriaceae</taxon>
        <taxon>Olivibacter</taxon>
    </lineage>
</organism>